<dbReference type="Proteomes" id="UP000199371">
    <property type="component" value="Unassembled WGS sequence"/>
</dbReference>
<proteinExistence type="predicted"/>
<feature type="transmembrane region" description="Helical" evidence="1">
    <location>
        <begin position="41"/>
        <end position="63"/>
    </location>
</feature>
<reference evidence="3" key="1">
    <citation type="submission" date="2016-10" db="EMBL/GenBank/DDBJ databases">
        <authorList>
            <person name="Varghese N."/>
            <person name="Submissions S."/>
        </authorList>
    </citation>
    <scope>NUCLEOTIDE SEQUENCE [LARGE SCALE GENOMIC DNA]</scope>
    <source>
        <strain evidence="3">DSM 17616</strain>
    </source>
</reference>
<keyword evidence="3" id="KW-1185">Reference proteome</keyword>
<keyword evidence="1" id="KW-1133">Transmembrane helix</keyword>
<dbReference type="EMBL" id="FNXF01000004">
    <property type="protein sequence ID" value="SEH77932.1"/>
    <property type="molecule type" value="Genomic_DNA"/>
</dbReference>
<dbReference type="PROSITE" id="PS51257">
    <property type="entry name" value="PROKAR_LIPOPROTEIN"/>
    <property type="match status" value="1"/>
</dbReference>
<evidence type="ECO:0000313" key="2">
    <source>
        <dbReference type="EMBL" id="SEH77932.1"/>
    </source>
</evidence>
<gene>
    <name evidence="2" type="ORF">SAMN05660691_01351</name>
</gene>
<keyword evidence="1" id="KW-0472">Membrane</keyword>
<evidence type="ECO:0000313" key="3">
    <source>
        <dbReference type="Proteomes" id="UP000199371"/>
    </source>
</evidence>
<dbReference type="OrthoDB" id="5771627at2"/>
<protein>
    <submittedName>
        <fullName evidence="2">Uncharacterized protein</fullName>
    </submittedName>
</protein>
<dbReference type="AlphaFoldDB" id="A0A1H6L100"/>
<accession>A0A1H6L100</accession>
<evidence type="ECO:0000256" key="1">
    <source>
        <dbReference type="SAM" id="Phobius"/>
    </source>
</evidence>
<feature type="transmembrane region" description="Helical" evidence="1">
    <location>
        <begin position="14"/>
        <end position="35"/>
    </location>
</feature>
<dbReference type="RefSeq" id="WP_092791622.1">
    <property type="nucleotide sequence ID" value="NZ_FNXF01000004.1"/>
</dbReference>
<keyword evidence="1" id="KW-0812">Transmembrane</keyword>
<sequence>MKVFSLPKRLLNRALVYAGLFGIIFQLTAACYAWWHDIGLQAGWFLTLLAPLLCIASGTVSALQLQKEPE</sequence>
<organism evidence="2 3">
    <name type="scientific">Rheinheimera pacifica</name>
    <dbReference type="NCBI Taxonomy" id="173990"/>
    <lineage>
        <taxon>Bacteria</taxon>
        <taxon>Pseudomonadati</taxon>
        <taxon>Pseudomonadota</taxon>
        <taxon>Gammaproteobacteria</taxon>
        <taxon>Chromatiales</taxon>
        <taxon>Chromatiaceae</taxon>
        <taxon>Rheinheimera</taxon>
    </lineage>
</organism>
<name>A0A1H6L100_9GAMM</name>